<protein>
    <submittedName>
        <fullName evidence="1">Uncharacterized protein</fullName>
    </submittedName>
</protein>
<dbReference type="EMBL" id="JABSTQ010010123">
    <property type="protein sequence ID" value="KAG0423254.1"/>
    <property type="molecule type" value="Genomic_DNA"/>
</dbReference>
<reference evidence="1 2" key="1">
    <citation type="journal article" date="2020" name="Cell">
        <title>Large-Scale Comparative Analyses of Tick Genomes Elucidate Their Genetic Diversity and Vector Capacities.</title>
        <authorList>
            <consortium name="Tick Genome and Microbiome Consortium (TIGMIC)"/>
            <person name="Jia N."/>
            <person name="Wang J."/>
            <person name="Shi W."/>
            <person name="Du L."/>
            <person name="Sun Y."/>
            <person name="Zhan W."/>
            <person name="Jiang J.F."/>
            <person name="Wang Q."/>
            <person name="Zhang B."/>
            <person name="Ji P."/>
            <person name="Bell-Sakyi L."/>
            <person name="Cui X.M."/>
            <person name="Yuan T.T."/>
            <person name="Jiang B.G."/>
            <person name="Yang W.F."/>
            <person name="Lam T.T."/>
            <person name="Chang Q.C."/>
            <person name="Ding S.J."/>
            <person name="Wang X.J."/>
            <person name="Zhu J.G."/>
            <person name="Ruan X.D."/>
            <person name="Zhao L."/>
            <person name="Wei J.T."/>
            <person name="Ye R.Z."/>
            <person name="Que T.C."/>
            <person name="Du C.H."/>
            <person name="Zhou Y.H."/>
            <person name="Cheng J.X."/>
            <person name="Dai P.F."/>
            <person name="Guo W.B."/>
            <person name="Han X.H."/>
            <person name="Huang E.J."/>
            <person name="Li L.F."/>
            <person name="Wei W."/>
            <person name="Gao Y.C."/>
            <person name="Liu J.Z."/>
            <person name="Shao H.Z."/>
            <person name="Wang X."/>
            <person name="Wang C.C."/>
            <person name="Yang T.C."/>
            <person name="Huo Q.B."/>
            <person name="Li W."/>
            <person name="Chen H.Y."/>
            <person name="Chen S.E."/>
            <person name="Zhou L.G."/>
            <person name="Ni X.B."/>
            <person name="Tian J.H."/>
            <person name="Sheng Y."/>
            <person name="Liu T."/>
            <person name="Pan Y.S."/>
            <person name="Xia L.Y."/>
            <person name="Li J."/>
            <person name="Zhao F."/>
            <person name="Cao W.C."/>
        </authorList>
    </citation>
    <scope>NUCLEOTIDE SEQUENCE [LARGE SCALE GENOMIC DNA]</scope>
    <source>
        <strain evidence="1">Iper-2018</strain>
    </source>
</reference>
<dbReference type="Proteomes" id="UP000805193">
    <property type="component" value="Unassembled WGS sequence"/>
</dbReference>
<comment type="caution">
    <text evidence="1">The sequence shown here is derived from an EMBL/GenBank/DDBJ whole genome shotgun (WGS) entry which is preliminary data.</text>
</comment>
<evidence type="ECO:0000313" key="2">
    <source>
        <dbReference type="Proteomes" id="UP000805193"/>
    </source>
</evidence>
<proteinExistence type="predicted"/>
<evidence type="ECO:0000313" key="1">
    <source>
        <dbReference type="EMBL" id="KAG0423254.1"/>
    </source>
</evidence>
<sequence>MILCWSENQGSSIHDHANAHCFMKVLAGQLKEVRFDWPKETEGPDSPLKMGEENLLPLDSVAYINDSLGLHRVENPSHSEQAVSLHLYCPPFDQCLMFDQRTGHKSVSKVTFWSKFGERTPFERANSTRQRLKRLQFQITMTTDHVVTFNAAMSGATDVISIPSVMASRGTYRPPKDLKMKVKMLQEVD</sequence>
<keyword evidence="2" id="KW-1185">Reference proteome</keyword>
<name>A0AC60PS05_IXOPE</name>
<gene>
    <name evidence="1" type="ORF">HPB47_000961</name>
</gene>
<accession>A0AC60PS05</accession>
<organism evidence="1 2">
    <name type="scientific">Ixodes persulcatus</name>
    <name type="common">Taiga tick</name>
    <dbReference type="NCBI Taxonomy" id="34615"/>
    <lineage>
        <taxon>Eukaryota</taxon>
        <taxon>Metazoa</taxon>
        <taxon>Ecdysozoa</taxon>
        <taxon>Arthropoda</taxon>
        <taxon>Chelicerata</taxon>
        <taxon>Arachnida</taxon>
        <taxon>Acari</taxon>
        <taxon>Parasitiformes</taxon>
        <taxon>Ixodida</taxon>
        <taxon>Ixodoidea</taxon>
        <taxon>Ixodidae</taxon>
        <taxon>Ixodinae</taxon>
        <taxon>Ixodes</taxon>
    </lineage>
</organism>